<keyword evidence="9" id="KW-0067">ATP-binding</keyword>
<evidence type="ECO:0000256" key="7">
    <source>
        <dbReference type="ARBA" id="ARBA00022741"/>
    </source>
</evidence>
<keyword evidence="12 17" id="KW-0670">Pyruvate</keyword>
<dbReference type="InterPro" id="IPR040442">
    <property type="entry name" value="Pyrv_kinase-like_dom_sf"/>
</dbReference>
<dbReference type="AlphaFoldDB" id="A0A4S4AQE5"/>
<dbReference type="InterPro" id="IPR015795">
    <property type="entry name" value="Pyrv_Knase_C"/>
</dbReference>
<dbReference type="GO" id="GO:0005524">
    <property type="term" value="F:ATP binding"/>
    <property type="evidence" value="ECO:0007669"/>
    <property type="project" value="UniProtKB-KW"/>
</dbReference>
<dbReference type="Gene3D" id="2.40.33.10">
    <property type="entry name" value="PK beta-barrel domain-like"/>
    <property type="match status" value="1"/>
</dbReference>
<reference evidence="17 18" key="1">
    <citation type="submission" date="2019-04" db="EMBL/GenBank/DDBJ databases">
        <title>Azoarcus rhizosphaerae sp. nov. isolated from rhizosphere of Ficus religiosa.</title>
        <authorList>
            <person name="Lin S.-Y."/>
            <person name="Hameed A."/>
            <person name="Hsu Y.-H."/>
            <person name="Young C.-C."/>
        </authorList>
    </citation>
    <scope>NUCLEOTIDE SEQUENCE [LARGE SCALE GENOMIC DNA]</scope>
    <source>
        <strain evidence="17 18">CC-YHH848</strain>
    </source>
</reference>
<dbReference type="EC" id="2.7.1.40" evidence="4 13"/>
<evidence type="ECO:0000259" key="15">
    <source>
        <dbReference type="Pfam" id="PF00224"/>
    </source>
</evidence>
<keyword evidence="11 14" id="KW-0324">Glycolysis</keyword>
<keyword evidence="5 14" id="KW-0808">Transferase</keyword>
<dbReference type="EMBL" id="SSOD01000009">
    <property type="protein sequence ID" value="THF60664.1"/>
    <property type="molecule type" value="Genomic_DNA"/>
</dbReference>
<evidence type="ECO:0000256" key="6">
    <source>
        <dbReference type="ARBA" id="ARBA00022723"/>
    </source>
</evidence>
<evidence type="ECO:0000256" key="13">
    <source>
        <dbReference type="NCBIfam" id="TIGR01064"/>
    </source>
</evidence>
<dbReference type="InterPro" id="IPR001697">
    <property type="entry name" value="Pyr_Knase"/>
</dbReference>
<dbReference type="FunFam" id="2.40.33.10:FF:000001">
    <property type="entry name" value="Pyruvate kinase"/>
    <property type="match status" value="1"/>
</dbReference>
<dbReference type="Gene3D" id="3.20.20.60">
    <property type="entry name" value="Phosphoenolpyruvate-binding domains"/>
    <property type="match status" value="1"/>
</dbReference>
<evidence type="ECO:0000256" key="10">
    <source>
        <dbReference type="ARBA" id="ARBA00022842"/>
    </source>
</evidence>
<dbReference type="InterPro" id="IPR015806">
    <property type="entry name" value="Pyrv_Knase_insert_dom_sf"/>
</dbReference>
<evidence type="ECO:0000313" key="17">
    <source>
        <dbReference type="EMBL" id="THF60664.1"/>
    </source>
</evidence>
<evidence type="ECO:0000256" key="1">
    <source>
        <dbReference type="ARBA" id="ARBA00001958"/>
    </source>
</evidence>
<keyword evidence="6" id="KW-0479">Metal-binding</keyword>
<organism evidence="17 18">
    <name type="scientific">Pseudothauera rhizosphaerae</name>
    <dbReference type="NCBI Taxonomy" id="2565932"/>
    <lineage>
        <taxon>Bacteria</taxon>
        <taxon>Pseudomonadati</taxon>
        <taxon>Pseudomonadota</taxon>
        <taxon>Betaproteobacteria</taxon>
        <taxon>Rhodocyclales</taxon>
        <taxon>Zoogloeaceae</taxon>
        <taxon>Pseudothauera</taxon>
    </lineage>
</organism>
<protein>
    <recommendedName>
        <fullName evidence="4 13">Pyruvate kinase</fullName>
        <ecNumber evidence="4 13">2.7.1.40</ecNumber>
    </recommendedName>
</protein>
<evidence type="ECO:0000256" key="11">
    <source>
        <dbReference type="ARBA" id="ARBA00023152"/>
    </source>
</evidence>
<dbReference type="Pfam" id="PF00224">
    <property type="entry name" value="PK"/>
    <property type="match status" value="1"/>
</dbReference>
<comment type="similarity">
    <text evidence="3 14">Belongs to the pyruvate kinase family.</text>
</comment>
<dbReference type="Proteomes" id="UP000307956">
    <property type="component" value="Unassembled WGS sequence"/>
</dbReference>
<name>A0A4S4AQE5_9RHOO</name>
<dbReference type="SUPFAM" id="SSF51621">
    <property type="entry name" value="Phosphoenolpyruvate/pyruvate domain"/>
    <property type="match status" value="1"/>
</dbReference>
<dbReference type="NCBIfam" id="TIGR01064">
    <property type="entry name" value="pyruv_kin"/>
    <property type="match status" value="1"/>
</dbReference>
<dbReference type="NCBIfam" id="NF004978">
    <property type="entry name" value="PRK06354.1"/>
    <property type="match status" value="1"/>
</dbReference>
<comment type="catalytic activity">
    <reaction evidence="14">
        <text>pyruvate + ATP = phosphoenolpyruvate + ADP + H(+)</text>
        <dbReference type="Rhea" id="RHEA:18157"/>
        <dbReference type="ChEBI" id="CHEBI:15361"/>
        <dbReference type="ChEBI" id="CHEBI:15378"/>
        <dbReference type="ChEBI" id="CHEBI:30616"/>
        <dbReference type="ChEBI" id="CHEBI:58702"/>
        <dbReference type="ChEBI" id="CHEBI:456216"/>
        <dbReference type="EC" id="2.7.1.40"/>
    </reaction>
</comment>
<evidence type="ECO:0000256" key="4">
    <source>
        <dbReference type="ARBA" id="ARBA00012142"/>
    </source>
</evidence>
<comment type="pathway">
    <text evidence="2 14">Carbohydrate degradation; glycolysis; pyruvate from D-glyceraldehyde 3-phosphate: step 5/5.</text>
</comment>
<keyword evidence="7" id="KW-0547">Nucleotide-binding</keyword>
<dbReference type="InterPro" id="IPR011037">
    <property type="entry name" value="Pyrv_Knase-like_insert_dom_sf"/>
</dbReference>
<proteinExistence type="inferred from homology"/>
<dbReference type="GO" id="GO:0016301">
    <property type="term" value="F:kinase activity"/>
    <property type="evidence" value="ECO:0007669"/>
    <property type="project" value="UniProtKB-KW"/>
</dbReference>
<evidence type="ECO:0000313" key="18">
    <source>
        <dbReference type="Proteomes" id="UP000307956"/>
    </source>
</evidence>
<evidence type="ECO:0000256" key="5">
    <source>
        <dbReference type="ARBA" id="ARBA00022679"/>
    </source>
</evidence>
<feature type="domain" description="Pyruvate kinase barrel" evidence="15">
    <location>
        <begin position="3"/>
        <end position="323"/>
    </location>
</feature>
<dbReference type="SUPFAM" id="SSF50800">
    <property type="entry name" value="PK beta-barrel domain-like"/>
    <property type="match status" value="1"/>
</dbReference>
<comment type="caution">
    <text evidence="17">The sequence shown here is derived from an EMBL/GenBank/DDBJ whole genome shotgun (WGS) entry which is preliminary data.</text>
</comment>
<keyword evidence="8 14" id="KW-0418">Kinase</keyword>
<dbReference type="PROSITE" id="PS00110">
    <property type="entry name" value="PYRUVATE_KINASE"/>
    <property type="match status" value="1"/>
</dbReference>
<dbReference type="InterPro" id="IPR015813">
    <property type="entry name" value="Pyrv/PenolPyrv_kinase-like_dom"/>
</dbReference>
<dbReference type="RefSeq" id="WP_136385393.1">
    <property type="nucleotide sequence ID" value="NZ_SSOD01000009.1"/>
</dbReference>
<evidence type="ECO:0000256" key="9">
    <source>
        <dbReference type="ARBA" id="ARBA00022840"/>
    </source>
</evidence>
<gene>
    <name evidence="17" type="primary">pyk</name>
    <name evidence="17" type="ORF">E6O51_12855</name>
</gene>
<dbReference type="InterPro" id="IPR036918">
    <property type="entry name" value="Pyrv_Knase_C_sf"/>
</dbReference>
<dbReference type="GO" id="GO:0030955">
    <property type="term" value="F:potassium ion binding"/>
    <property type="evidence" value="ECO:0007669"/>
    <property type="project" value="UniProtKB-UniRule"/>
</dbReference>
<evidence type="ECO:0000256" key="2">
    <source>
        <dbReference type="ARBA" id="ARBA00004997"/>
    </source>
</evidence>
<evidence type="ECO:0000256" key="8">
    <source>
        <dbReference type="ARBA" id="ARBA00022777"/>
    </source>
</evidence>
<dbReference type="Pfam" id="PF02887">
    <property type="entry name" value="PK_C"/>
    <property type="match status" value="1"/>
</dbReference>
<sequence>MPRHTKIVATLGPASSDAAVLERMVHAGIDVVRMNFSHGSAEDHVARANTIREASARVRRPVGILADLQGPKIRVGKFAEGRVTLHKDAAFILDARCALGDAGRVGLDYKDLPRDVKPGDTLLLDDGRLKLVVEHVQGHEIHTVVRVGGELSNNKGINRQGGGLTAPALTAKDMEDIRTAARIGVDFLAVSFPKSAADMYMARQLMRAAGGEALLIAKIERTEAVANLAEILEASDGIMVARGDLAVEVGDAAVPALQKRMIRAARERNKLTITATQMMESMIASPVPTRAEVSDVANAVLDGTDAVMLSAETASGQYPVEVVEAMSRVCLEAEKSAEVTLDREVLDQVFTRIDQSIAMAAIWTAYHLKVKAIASLTQTGSTALWMSRLNSGVPIYALTPEAATRNQMTLYREVFPLLMSQHHNDRDVLLWEAESLLLDQGVVTRGDLIVLTIGEPIGATGGTNTLKIVRVGDHPAPQGCEAGAA</sequence>
<dbReference type="PRINTS" id="PR01050">
    <property type="entry name" value="PYRUVTKNASE"/>
</dbReference>
<comment type="cofactor">
    <cofactor evidence="1">
        <name>K(+)</name>
        <dbReference type="ChEBI" id="CHEBI:29103"/>
    </cofactor>
</comment>
<dbReference type="Gene3D" id="3.40.1380.20">
    <property type="entry name" value="Pyruvate kinase, C-terminal domain"/>
    <property type="match status" value="1"/>
</dbReference>
<feature type="domain" description="Pyruvate kinase C-terminal" evidence="16">
    <location>
        <begin position="356"/>
        <end position="469"/>
    </location>
</feature>
<dbReference type="NCBIfam" id="NF004491">
    <property type="entry name" value="PRK05826.1"/>
    <property type="match status" value="1"/>
</dbReference>
<evidence type="ECO:0000256" key="14">
    <source>
        <dbReference type="RuleBase" id="RU000504"/>
    </source>
</evidence>
<keyword evidence="10 14" id="KW-0460">Magnesium</keyword>
<dbReference type="PANTHER" id="PTHR11817">
    <property type="entry name" value="PYRUVATE KINASE"/>
    <property type="match status" value="1"/>
</dbReference>
<dbReference type="OrthoDB" id="9812123at2"/>
<accession>A0A4S4AQE5</accession>
<dbReference type="GO" id="GO:0004743">
    <property type="term" value="F:pyruvate kinase activity"/>
    <property type="evidence" value="ECO:0007669"/>
    <property type="project" value="UniProtKB-UniRule"/>
</dbReference>
<evidence type="ECO:0000259" key="16">
    <source>
        <dbReference type="Pfam" id="PF02887"/>
    </source>
</evidence>
<dbReference type="GO" id="GO:0000287">
    <property type="term" value="F:magnesium ion binding"/>
    <property type="evidence" value="ECO:0007669"/>
    <property type="project" value="UniProtKB-UniRule"/>
</dbReference>
<evidence type="ECO:0000256" key="3">
    <source>
        <dbReference type="ARBA" id="ARBA00008663"/>
    </source>
</evidence>
<dbReference type="SUPFAM" id="SSF52935">
    <property type="entry name" value="PK C-terminal domain-like"/>
    <property type="match status" value="1"/>
</dbReference>
<evidence type="ECO:0000256" key="12">
    <source>
        <dbReference type="ARBA" id="ARBA00023317"/>
    </source>
</evidence>
<keyword evidence="18" id="KW-1185">Reference proteome</keyword>
<dbReference type="InterPro" id="IPR018209">
    <property type="entry name" value="Pyrv_Knase_AS"/>
</dbReference>
<dbReference type="InterPro" id="IPR015793">
    <property type="entry name" value="Pyrv_Knase_brl"/>
</dbReference>
<dbReference type="UniPathway" id="UPA00109">
    <property type="reaction ID" value="UER00188"/>
</dbReference>